<comment type="caution">
    <text evidence="2">The sequence shown here is derived from an EMBL/GenBank/DDBJ whole genome shotgun (WGS) entry which is preliminary data.</text>
</comment>
<sequence>MIKQTKKNIGYIIVSVLLSIIFTFSILKLWNADLSVPFSYSGDSLLTGLMIKSIINNGWYLSNNFVGAPFGLEFYDFTMFDNFFLFLIKILSLFTSHYALIFNLYFLLTFPLTAALSFYVFKKMNFSAFISLIGSQLFTFVPYHFLRGQPHLFLASYFFVPIIVLILYKVYASEVNFYQINNRKLKLNINKANFLLVLFCLVFSSCGIYYTFFSCFFLSIIGISAWINKKKTRNLINALIIIAILLVGSLINIAPNIVYKIGNGNNIAVANRSYVESEVYGLKISQLLLPVTSHRISYLEQLKASYNSHSPLVNENDFSSLGILGSIGFVISLILLFLRNRFRSNKLPLFFSEMNISALLLATIGGFGTLFAMIILPEIRAYNRISIFISFFSISMFLIVADILKGKIKKNGYRYSYNILLFLIMVFGLLDQTTSSMVPNYSSTKQEFDSDKSFVERIEKSLPTGALVFQFPYVPFPENPPVNFMGDYELLKGYMHSDSLRWSYGAMKGRKADLWIKNVASTSSTNEIIEKLSFSGFSGIYVDRRGYGDNANLIANEIQKILQTTPIESDNKRLLFYDMNNYNQRLKSKFSTQEWNEKANDTLHPLLISWSTGFYDMEQSGNNYWRWSSSVGELDINNFSDTSKKLRLEGVISTGSSIKSDLYIKSELINNEIELNSSGQFINYELVVPPGKFTIKFMSNADRIVNSDPRELVFKISDYKIVEIKID</sequence>
<organism evidence="2 3">
    <name type="scientific">Fontibacillus phaseoli</name>
    <dbReference type="NCBI Taxonomy" id="1416533"/>
    <lineage>
        <taxon>Bacteria</taxon>
        <taxon>Bacillati</taxon>
        <taxon>Bacillota</taxon>
        <taxon>Bacilli</taxon>
        <taxon>Bacillales</taxon>
        <taxon>Paenibacillaceae</taxon>
        <taxon>Fontibacillus</taxon>
    </lineage>
</organism>
<reference evidence="2 3" key="1">
    <citation type="submission" date="2018-07" db="EMBL/GenBank/DDBJ databases">
        <title>Genomic Encyclopedia of Type Strains, Phase III (KMG-III): the genomes of soil and plant-associated and newly described type strains.</title>
        <authorList>
            <person name="Whitman W."/>
        </authorList>
    </citation>
    <scope>NUCLEOTIDE SEQUENCE [LARGE SCALE GENOMIC DNA]</scope>
    <source>
        <strain evidence="2 3">CECT 8333</strain>
    </source>
</reference>
<feature type="transmembrane region" description="Helical" evidence="1">
    <location>
        <begin position="74"/>
        <end position="91"/>
    </location>
</feature>
<dbReference type="RefSeq" id="WP_114497173.1">
    <property type="nucleotide sequence ID" value="NZ_QPJW01000005.1"/>
</dbReference>
<feature type="transmembrane region" description="Helical" evidence="1">
    <location>
        <begin position="152"/>
        <end position="172"/>
    </location>
</feature>
<proteinExistence type="predicted"/>
<evidence type="ECO:0008006" key="4">
    <source>
        <dbReference type="Google" id="ProtNLM"/>
    </source>
</evidence>
<keyword evidence="3" id="KW-1185">Reference proteome</keyword>
<dbReference type="AlphaFoldDB" id="A0A369BEM6"/>
<dbReference type="Proteomes" id="UP000253090">
    <property type="component" value="Unassembled WGS sequence"/>
</dbReference>
<feature type="transmembrane region" description="Helical" evidence="1">
    <location>
        <begin position="98"/>
        <end position="120"/>
    </location>
</feature>
<feature type="transmembrane region" description="Helical" evidence="1">
    <location>
        <begin position="358"/>
        <end position="376"/>
    </location>
</feature>
<evidence type="ECO:0000313" key="3">
    <source>
        <dbReference type="Proteomes" id="UP000253090"/>
    </source>
</evidence>
<keyword evidence="1" id="KW-0472">Membrane</keyword>
<dbReference type="OrthoDB" id="9767863at2"/>
<protein>
    <recommendedName>
        <fullName evidence="4">Phosphoglycerol transferase</fullName>
    </recommendedName>
</protein>
<name>A0A369BEM6_9BACL</name>
<keyword evidence="1" id="KW-0812">Transmembrane</keyword>
<feature type="transmembrane region" description="Helical" evidence="1">
    <location>
        <begin position="235"/>
        <end position="254"/>
    </location>
</feature>
<dbReference type="EMBL" id="QPJW01000005">
    <property type="protein sequence ID" value="RCX19016.1"/>
    <property type="molecule type" value="Genomic_DNA"/>
</dbReference>
<evidence type="ECO:0000313" key="2">
    <source>
        <dbReference type="EMBL" id="RCX19016.1"/>
    </source>
</evidence>
<feature type="transmembrane region" description="Helical" evidence="1">
    <location>
        <begin position="382"/>
        <end position="401"/>
    </location>
</feature>
<feature type="transmembrane region" description="Helical" evidence="1">
    <location>
        <begin position="413"/>
        <end position="430"/>
    </location>
</feature>
<accession>A0A369BEM6</accession>
<feature type="transmembrane region" description="Helical" evidence="1">
    <location>
        <begin position="9"/>
        <end position="30"/>
    </location>
</feature>
<feature type="transmembrane region" description="Helical" evidence="1">
    <location>
        <begin position="318"/>
        <end position="338"/>
    </location>
</feature>
<feature type="transmembrane region" description="Helical" evidence="1">
    <location>
        <begin position="126"/>
        <end position="145"/>
    </location>
</feature>
<gene>
    <name evidence="2" type="ORF">DFP94_10532</name>
</gene>
<keyword evidence="1" id="KW-1133">Transmembrane helix</keyword>
<evidence type="ECO:0000256" key="1">
    <source>
        <dbReference type="SAM" id="Phobius"/>
    </source>
</evidence>
<feature type="transmembrane region" description="Helical" evidence="1">
    <location>
        <begin position="192"/>
        <end position="223"/>
    </location>
</feature>